<dbReference type="InterPro" id="IPR037171">
    <property type="entry name" value="NagB/RpiA_transferase-like"/>
</dbReference>
<keyword evidence="3" id="KW-0238">DNA-binding</keyword>
<dbReference type="Pfam" id="PF04198">
    <property type="entry name" value="Sugar-bind"/>
    <property type="match status" value="1"/>
</dbReference>
<dbReference type="SUPFAM" id="SSF46785">
    <property type="entry name" value="Winged helix' DNA-binding domain"/>
    <property type="match status" value="1"/>
</dbReference>
<dbReference type="InterPro" id="IPR007324">
    <property type="entry name" value="Sugar-bd_dom_put"/>
</dbReference>
<dbReference type="Pfam" id="PF21715">
    <property type="entry name" value="CggR_N"/>
    <property type="match status" value="1"/>
</dbReference>
<evidence type="ECO:0000256" key="2">
    <source>
        <dbReference type="ARBA" id="ARBA00023015"/>
    </source>
</evidence>
<name>A0A562JHF7_9FIRM</name>
<dbReference type="InterPro" id="IPR051054">
    <property type="entry name" value="SorC_transcr_regulators"/>
</dbReference>
<keyword evidence="4" id="KW-0804">Transcription</keyword>
<evidence type="ECO:0000313" key="7">
    <source>
        <dbReference type="EMBL" id="TWH82618.1"/>
    </source>
</evidence>
<dbReference type="PANTHER" id="PTHR34294:SF5">
    <property type="entry name" value="CENTRAL GLYCOLYTIC GENES REGULATOR"/>
    <property type="match status" value="1"/>
</dbReference>
<dbReference type="Proteomes" id="UP000315343">
    <property type="component" value="Unassembled WGS sequence"/>
</dbReference>
<gene>
    <name evidence="7" type="ORF">LY60_00920</name>
</gene>
<dbReference type="InterPro" id="IPR036388">
    <property type="entry name" value="WH-like_DNA-bd_sf"/>
</dbReference>
<dbReference type="Gene3D" id="1.10.10.10">
    <property type="entry name" value="Winged helix-like DNA-binding domain superfamily/Winged helix DNA-binding domain"/>
    <property type="match status" value="1"/>
</dbReference>
<proteinExistence type="inferred from homology"/>
<dbReference type="EMBL" id="VLKH01000002">
    <property type="protein sequence ID" value="TWH82618.1"/>
    <property type="molecule type" value="Genomic_DNA"/>
</dbReference>
<dbReference type="InterPro" id="IPR036390">
    <property type="entry name" value="WH_DNA-bd_sf"/>
</dbReference>
<keyword evidence="8" id="KW-1185">Reference proteome</keyword>
<dbReference type="Gene3D" id="3.40.50.1360">
    <property type="match status" value="1"/>
</dbReference>
<evidence type="ECO:0000313" key="8">
    <source>
        <dbReference type="Proteomes" id="UP000315343"/>
    </source>
</evidence>
<evidence type="ECO:0000259" key="6">
    <source>
        <dbReference type="Pfam" id="PF21715"/>
    </source>
</evidence>
<dbReference type="GO" id="GO:0030246">
    <property type="term" value="F:carbohydrate binding"/>
    <property type="evidence" value="ECO:0007669"/>
    <property type="project" value="InterPro"/>
</dbReference>
<comment type="caution">
    <text evidence="7">The sequence shown here is derived from an EMBL/GenBank/DDBJ whole genome shotgun (WGS) entry which is preliminary data.</text>
</comment>
<dbReference type="AlphaFoldDB" id="A0A562JHF7"/>
<dbReference type="RefSeq" id="WP_019227774.1">
    <property type="nucleotide sequence ID" value="NZ_DAMBUX010000034.1"/>
</dbReference>
<evidence type="ECO:0000256" key="4">
    <source>
        <dbReference type="ARBA" id="ARBA00023163"/>
    </source>
</evidence>
<evidence type="ECO:0000256" key="3">
    <source>
        <dbReference type="ARBA" id="ARBA00023125"/>
    </source>
</evidence>
<feature type="domain" description="Sugar-binding" evidence="5">
    <location>
        <begin position="93"/>
        <end position="340"/>
    </location>
</feature>
<comment type="similarity">
    <text evidence="1">Belongs to the SorC transcriptional regulatory family.</text>
</comment>
<reference evidence="7 8" key="1">
    <citation type="submission" date="2019-07" db="EMBL/GenBank/DDBJ databases">
        <title>Genomic Encyclopedia of Type Strains, Phase I: the one thousand microbial genomes (KMG-I) project.</title>
        <authorList>
            <person name="Kyrpides N."/>
        </authorList>
    </citation>
    <scope>NUCLEOTIDE SEQUENCE [LARGE SCALE GENOMIC DNA]</scope>
    <source>
        <strain evidence="7 8">DSM 13558</strain>
    </source>
</reference>
<evidence type="ECO:0000259" key="5">
    <source>
        <dbReference type="Pfam" id="PF04198"/>
    </source>
</evidence>
<dbReference type="PANTHER" id="PTHR34294">
    <property type="entry name" value="TRANSCRIPTIONAL REGULATOR-RELATED"/>
    <property type="match status" value="1"/>
</dbReference>
<evidence type="ECO:0000256" key="1">
    <source>
        <dbReference type="ARBA" id="ARBA00010466"/>
    </source>
</evidence>
<dbReference type="OrthoDB" id="9793820at2"/>
<dbReference type="SUPFAM" id="SSF100950">
    <property type="entry name" value="NagB/RpiA/CoA transferase-like"/>
    <property type="match status" value="1"/>
</dbReference>
<accession>A0A562JHF7</accession>
<keyword evidence="2" id="KW-0805">Transcription regulation</keyword>
<dbReference type="InterPro" id="IPR048715">
    <property type="entry name" value="CggR_N"/>
</dbReference>
<dbReference type="GO" id="GO:0003677">
    <property type="term" value="F:DNA binding"/>
    <property type="evidence" value="ECO:0007669"/>
    <property type="project" value="UniProtKB-KW"/>
</dbReference>
<feature type="domain" description="CggR N-terminal DNA binding" evidence="6">
    <location>
        <begin position="22"/>
        <end position="87"/>
    </location>
</feature>
<protein>
    <submittedName>
        <fullName evidence="7">Central glycolytic genes regulator</fullName>
    </submittedName>
</protein>
<organism evidence="7 8">
    <name type="scientific">Sedimentibacter saalensis</name>
    <dbReference type="NCBI Taxonomy" id="130788"/>
    <lineage>
        <taxon>Bacteria</taxon>
        <taxon>Bacillati</taxon>
        <taxon>Bacillota</taxon>
        <taxon>Tissierellia</taxon>
        <taxon>Sedimentibacter</taxon>
    </lineage>
</organism>
<sequence>MENNKILEIQNKIVPETVELFMKRYEILKVISSMQPIGRRSLSVKLGITERTMRTEIDKLKEMNLIDIKSAGVELTKDGIDVLSEIHGSFYYIKNLSDLELKLMEKLKLKKVAVVSGDAEKDSFVFNDLGKKAAEIVLELIKNDTVLGITGGTTMACVVRQMKRKKGIKNLLVLPARGGLSEELEIQANTIAANLAEKIDAPYKLLHIPDNLDETELGVLKNNKLINDVLQDIKRINLLVFGLGNAKEMAARRKANKDVLDKIVKDNLTAEAFGYFFDKEGNVKMQTNSVGISLDNFKEIKNSIGVAAGKSKAEAIYAISKFNNNFILVTDEAAARRILEL</sequence>